<dbReference type="SUPFAM" id="SSF53163">
    <property type="entry name" value="HybD-like"/>
    <property type="match status" value="1"/>
</dbReference>
<keyword evidence="2 5" id="KW-0645">Protease</keyword>
<reference evidence="5 6" key="1">
    <citation type="submission" date="2018-06" db="EMBL/GenBank/DDBJ databases">
        <authorList>
            <consortium name="Pathogen Informatics"/>
            <person name="Doyle S."/>
        </authorList>
    </citation>
    <scope>NUCLEOTIDE SEQUENCE [LARGE SCALE GENOMIC DNA]</scope>
    <source>
        <strain evidence="5 6">NCTC11645</strain>
    </source>
</reference>
<dbReference type="InterPro" id="IPR023430">
    <property type="entry name" value="Pept_HybD-like_dom_sf"/>
</dbReference>
<evidence type="ECO:0000313" key="5">
    <source>
        <dbReference type="EMBL" id="STO57469.1"/>
    </source>
</evidence>
<organism evidence="5 6">
    <name type="scientific">Grimontia hollisae</name>
    <name type="common">Vibrio hollisae</name>
    <dbReference type="NCBI Taxonomy" id="673"/>
    <lineage>
        <taxon>Bacteria</taxon>
        <taxon>Pseudomonadati</taxon>
        <taxon>Pseudomonadota</taxon>
        <taxon>Gammaproteobacteria</taxon>
        <taxon>Vibrionales</taxon>
        <taxon>Vibrionaceae</taxon>
        <taxon>Grimontia</taxon>
    </lineage>
</organism>
<dbReference type="STRING" id="673.AL542_16940"/>
<evidence type="ECO:0000256" key="4">
    <source>
        <dbReference type="ARBA" id="ARBA00022801"/>
    </source>
</evidence>
<sequence>METLRILCFGNTLHSDDGIGSAIALRLQGETLPTGVEIYDVGISGLNALSLFEGCTAVLIVDAADMGLSPGSVRFVSPRDISVDENADHMGGVGYLLQAVNAVTKPSPDIVVLAVQPAVYQRFSPQVSPHIDASLDKIVTTITAYARRHTLVKPERQRYPT</sequence>
<dbReference type="Proteomes" id="UP000254512">
    <property type="component" value="Unassembled WGS sequence"/>
</dbReference>
<dbReference type="PRINTS" id="PR00446">
    <property type="entry name" value="HYDRGNUPTAKE"/>
</dbReference>
<evidence type="ECO:0000256" key="3">
    <source>
        <dbReference type="ARBA" id="ARBA00022750"/>
    </source>
</evidence>
<comment type="similarity">
    <text evidence="1">Belongs to the peptidase A31 family.</text>
</comment>
<dbReference type="Gene3D" id="3.40.50.1450">
    <property type="entry name" value="HybD-like"/>
    <property type="match status" value="1"/>
</dbReference>
<dbReference type="PANTHER" id="PTHR30302:SF1">
    <property type="entry name" value="HYDROGENASE 2 MATURATION PROTEASE"/>
    <property type="match status" value="1"/>
</dbReference>
<dbReference type="NCBIfam" id="TIGR00072">
    <property type="entry name" value="hydrog_prot"/>
    <property type="match status" value="1"/>
</dbReference>
<dbReference type="AlphaFoldDB" id="A0A377HMQ3"/>
<protein>
    <submittedName>
        <fullName evidence="5">Hydrogenase 3 maturation protease</fullName>
        <ecNumber evidence="5">3.4.23.51</ecNumber>
    </submittedName>
</protein>
<dbReference type="GO" id="GO:0016485">
    <property type="term" value="P:protein processing"/>
    <property type="evidence" value="ECO:0007669"/>
    <property type="project" value="TreeGrafter"/>
</dbReference>
<evidence type="ECO:0000313" key="6">
    <source>
        <dbReference type="Proteomes" id="UP000254512"/>
    </source>
</evidence>
<dbReference type="GO" id="GO:0004190">
    <property type="term" value="F:aspartic-type endopeptidase activity"/>
    <property type="evidence" value="ECO:0007669"/>
    <property type="project" value="UniProtKB-KW"/>
</dbReference>
<gene>
    <name evidence="5" type="primary">hycI</name>
    <name evidence="5" type="ORF">NCTC11645_01861</name>
</gene>
<keyword evidence="3" id="KW-0064">Aspartyl protease</keyword>
<dbReference type="RefSeq" id="WP_005505416.1">
    <property type="nucleotide sequence ID" value="NZ_CABMOB010000001.1"/>
</dbReference>
<dbReference type="InterPro" id="IPR000671">
    <property type="entry name" value="Peptidase_A31"/>
</dbReference>
<evidence type="ECO:0000256" key="2">
    <source>
        <dbReference type="ARBA" id="ARBA00022670"/>
    </source>
</evidence>
<proteinExistence type="inferred from homology"/>
<evidence type="ECO:0000256" key="1">
    <source>
        <dbReference type="ARBA" id="ARBA00006814"/>
    </source>
</evidence>
<accession>A0A377HMQ3</accession>
<dbReference type="GO" id="GO:0008047">
    <property type="term" value="F:enzyme activator activity"/>
    <property type="evidence" value="ECO:0007669"/>
    <property type="project" value="InterPro"/>
</dbReference>
<dbReference type="GeneID" id="58897642"/>
<dbReference type="KEGG" id="gho:AL542_16940"/>
<dbReference type="Pfam" id="PF01750">
    <property type="entry name" value="HycI"/>
    <property type="match status" value="1"/>
</dbReference>
<dbReference type="PANTHER" id="PTHR30302">
    <property type="entry name" value="HYDROGENASE 1 MATURATION PROTEASE"/>
    <property type="match status" value="1"/>
</dbReference>
<name>A0A377HMQ3_GRIHO</name>
<keyword evidence="4 5" id="KW-0378">Hydrolase</keyword>
<dbReference type="EMBL" id="UGHD01000002">
    <property type="protein sequence ID" value="STO57469.1"/>
    <property type="molecule type" value="Genomic_DNA"/>
</dbReference>
<dbReference type="EC" id="3.4.23.51" evidence="5"/>
<dbReference type="CDD" id="cd00518">
    <property type="entry name" value="H2MP"/>
    <property type="match status" value="1"/>
</dbReference>